<feature type="region of interest" description="Disordered" evidence="1">
    <location>
        <begin position="35"/>
        <end position="62"/>
    </location>
</feature>
<evidence type="ECO:0008006" key="5">
    <source>
        <dbReference type="Google" id="ProtNLM"/>
    </source>
</evidence>
<feature type="signal peptide" evidence="2">
    <location>
        <begin position="1"/>
        <end position="20"/>
    </location>
</feature>
<dbReference type="Proteomes" id="UP000321199">
    <property type="component" value="Chromosome"/>
</dbReference>
<name>A0A5B8RS20_9BURK</name>
<dbReference type="AlphaFoldDB" id="A0A5B8RS20"/>
<evidence type="ECO:0000256" key="2">
    <source>
        <dbReference type="SAM" id="SignalP"/>
    </source>
</evidence>
<reference evidence="3 4" key="1">
    <citation type="submission" date="2019-07" db="EMBL/GenBank/DDBJ databases">
        <title>Complete genome sequence of Comamonas sp. NLF 7-7 isolated from livestock.</title>
        <authorList>
            <person name="Kim D.H."/>
            <person name="Kim J.G."/>
        </authorList>
    </citation>
    <scope>NUCLEOTIDE SEQUENCE [LARGE SCALE GENOMIC DNA]</scope>
    <source>
        <strain evidence="3 4">NLF 7-7</strain>
    </source>
</reference>
<dbReference type="RefSeq" id="WP_146911874.1">
    <property type="nucleotide sequence ID" value="NZ_CP042344.1"/>
</dbReference>
<evidence type="ECO:0000313" key="3">
    <source>
        <dbReference type="EMBL" id="QEA12281.1"/>
    </source>
</evidence>
<gene>
    <name evidence="3" type="ORF">FOZ74_04080</name>
</gene>
<evidence type="ECO:0000313" key="4">
    <source>
        <dbReference type="Proteomes" id="UP000321199"/>
    </source>
</evidence>
<evidence type="ECO:0000256" key="1">
    <source>
        <dbReference type="SAM" id="MobiDB-lite"/>
    </source>
</evidence>
<dbReference type="OrthoDB" id="6717343at2"/>
<sequence length="120" mass="12726">MLRAISILLLLLMPLQAIHAAAVSYCQHERSAVTAHVGHHAHEHRQSGPSASVSDQSSDTQPLAGDLDCLSCHGSFGVAEVVLPCSIAQPRVSQRPADVTSTIPEPPPALLERPKWLGLA</sequence>
<dbReference type="KEGG" id="cof:FOZ74_04080"/>
<accession>A0A5B8RS20</accession>
<dbReference type="EMBL" id="CP042344">
    <property type="protein sequence ID" value="QEA12281.1"/>
    <property type="molecule type" value="Genomic_DNA"/>
</dbReference>
<feature type="chain" id="PRO_5022976902" description="Cobalt-zinc-cadmium resistance protein" evidence="2">
    <location>
        <begin position="21"/>
        <end position="120"/>
    </location>
</feature>
<proteinExistence type="predicted"/>
<protein>
    <recommendedName>
        <fullName evidence="5">Cobalt-zinc-cadmium resistance protein</fullName>
    </recommendedName>
</protein>
<feature type="compositionally biased region" description="Polar residues" evidence="1">
    <location>
        <begin position="47"/>
        <end position="61"/>
    </location>
</feature>
<keyword evidence="2" id="KW-0732">Signal</keyword>
<organism evidence="3 4">
    <name type="scientific">Comamonas flocculans</name>
    <dbReference type="NCBI Taxonomy" id="2597701"/>
    <lineage>
        <taxon>Bacteria</taxon>
        <taxon>Pseudomonadati</taxon>
        <taxon>Pseudomonadota</taxon>
        <taxon>Betaproteobacteria</taxon>
        <taxon>Burkholderiales</taxon>
        <taxon>Comamonadaceae</taxon>
        <taxon>Comamonas</taxon>
    </lineage>
</organism>
<keyword evidence="4" id="KW-1185">Reference proteome</keyword>